<proteinExistence type="predicted"/>
<comment type="caution">
    <text evidence="1">The sequence shown here is derived from an EMBL/GenBank/DDBJ whole genome shotgun (WGS) entry which is preliminary data.</text>
</comment>
<name>A0A4Z2G8A9_9TELE</name>
<accession>A0A4Z2G8A9</accession>
<protein>
    <submittedName>
        <fullName evidence="1">Uncharacterized protein</fullName>
    </submittedName>
</protein>
<evidence type="ECO:0000313" key="2">
    <source>
        <dbReference type="Proteomes" id="UP000314294"/>
    </source>
</evidence>
<evidence type="ECO:0000313" key="1">
    <source>
        <dbReference type="EMBL" id="TNN49390.1"/>
    </source>
</evidence>
<sequence>MLLLLVSDLQHRLDLGGHVGLLVQLDALFVGAAAALHRDALQVGQHHAVSLGHRLELIKQQLQQIQEQPAGGARGRGKGGGLETTLLFLLSAKDEAFKVKREHGLVESERGPGSAALATRGLDVEVSVQLINEHQVDVELLAVQLQAQVSEPLHLQQGAFQGLHGGHLHIWRTCLCSMPSIHSFLSSSLLQWSSILQDRRFSFTCRKEERVQIEKAALLRLPVLHVITAGQSPASEKREQKDLAMYSALCKLN</sequence>
<dbReference type="EMBL" id="SRLO01000658">
    <property type="protein sequence ID" value="TNN49390.1"/>
    <property type="molecule type" value="Genomic_DNA"/>
</dbReference>
<reference evidence="1 2" key="1">
    <citation type="submission" date="2019-03" db="EMBL/GenBank/DDBJ databases">
        <title>First draft genome of Liparis tanakae, snailfish: a comprehensive survey of snailfish specific genes.</title>
        <authorList>
            <person name="Kim W."/>
            <person name="Song I."/>
            <person name="Jeong J.-H."/>
            <person name="Kim D."/>
            <person name="Kim S."/>
            <person name="Ryu S."/>
            <person name="Song J.Y."/>
            <person name="Lee S.K."/>
        </authorList>
    </citation>
    <scope>NUCLEOTIDE SEQUENCE [LARGE SCALE GENOMIC DNA]</scope>
    <source>
        <tissue evidence="1">Muscle</tissue>
    </source>
</reference>
<gene>
    <name evidence="1" type="ORF">EYF80_040402</name>
</gene>
<organism evidence="1 2">
    <name type="scientific">Liparis tanakae</name>
    <name type="common">Tanaka's snailfish</name>
    <dbReference type="NCBI Taxonomy" id="230148"/>
    <lineage>
        <taxon>Eukaryota</taxon>
        <taxon>Metazoa</taxon>
        <taxon>Chordata</taxon>
        <taxon>Craniata</taxon>
        <taxon>Vertebrata</taxon>
        <taxon>Euteleostomi</taxon>
        <taxon>Actinopterygii</taxon>
        <taxon>Neopterygii</taxon>
        <taxon>Teleostei</taxon>
        <taxon>Neoteleostei</taxon>
        <taxon>Acanthomorphata</taxon>
        <taxon>Eupercaria</taxon>
        <taxon>Perciformes</taxon>
        <taxon>Cottioidei</taxon>
        <taxon>Cottales</taxon>
        <taxon>Liparidae</taxon>
        <taxon>Liparis</taxon>
    </lineage>
</organism>
<keyword evidence="2" id="KW-1185">Reference proteome</keyword>
<dbReference type="AlphaFoldDB" id="A0A4Z2G8A9"/>
<dbReference type="Proteomes" id="UP000314294">
    <property type="component" value="Unassembled WGS sequence"/>
</dbReference>